<gene>
    <name evidence="2" type="ORF">DIATSA_LOCUS1166</name>
</gene>
<reference evidence="2" key="1">
    <citation type="submission" date="2021-12" db="EMBL/GenBank/DDBJ databases">
        <authorList>
            <person name="King R."/>
        </authorList>
    </citation>
    <scope>NUCLEOTIDE SEQUENCE</scope>
</reference>
<evidence type="ECO:0000313" key="2">
    <source>
        <dbReference type="EMBL" id="CAG9782955.1"/>
    </source>
</evidence>
<keyword evidence="3" id="KW-1185">Reference proteome</keyword>
<feature type="compositionally biased region" description="Polar residues" evidence="1">
    <location>
        <begin position="109"/>
        <end position="118"/>
    </location>
</feature>
<accession>A0A9N9N4V1</accession>
<evidence type="ECO:0000256" key="1">
    <source>
        <dbReference type="SAM" id="MobiDB-lite"/>
    </source>
</evidence>
<reference evidence="2" key="2">
    <citation type="submission" date="2022-10" db="EMBL/GenBank/DDBJ databases">
        <authorList>
            <consortium name="ENA_rothamsted_submissions"/>
            <consortium name="culmorum"/>
            <person name="King R."/>
        </authorList>
    </citation>
    <scope>NUCLEOTIDE SEQUENCE</scope>
</reference>
<dbReference type="Proteomes" id="UP001153714">
    <property type="component" value="Chromosome 10"/>
</dbReference>
<organism evidence="2 3">
    <name type="scientific">Diatraea saccharalis</name>
    <name type="common">sugarcane borer</name>
    <dbReference type="NCBI Taxonomy" id="40085"/>
    <lineage>
        <taxon>Eukaryota</taxon>
        <taxon>Metazoa</taxon>
        <taxon>Ecdysozoa</taxon>
        <taxon>Arthropoda</taxon>
        <taxon>Hexapoda</taxon>
        <taxon>Insecta</taxon>
        <taxon>Pterygota</taxon>
        <taxon>Neoptera</taxon>
        <taxon>Endopterygota</taxon>
        <taxon>Lepidoptera</taxon>
        <taxon>Glossata</taxon>
        <taxon>Ditrysia</taxon>
        <taxon>Pyraloidea</taxon>
        <taxon>Crambidae</taxon>
        <taxon>Crambinae</taxon>
        <taxon>Diatraea</taxon>
    </lineage>
</organism>
<name>A0A9N9N4V1_9NEOP</name>
<feature type="compositionally biased region" description="Low complexity" evidence="1">
    <location>
        <begin position="38"/>
        <end position="52"/>
    </location>
</feature>
<protein>
    <submittedName>
        <fullName evidence="2">Uncharacterized protein</fullName>
    </submittedName>
</protein>
<dbReference type="OrthoDB" id="7458000at2759"/>
<feature type="region of interest" description="Disordered" evidence="1">
    <location>
        <begin position="38"/>
        <end position="118"/>
    </location>
</feature>
<dbReference type="EMBL" id="OU893341">
    <property type="protein sequence ID" value="CAG9782955.1"/>
    <property type="molecule type" value="Genomic_DNA"/>
</dbReference>
<evidence type="ECO:0000313" key="3">
    <source>
        <dbReference type="Proteomes" id="UP001153714"/>
    </source>
</evidence>
<proteinExistence type="predicted"/>
<dbReference type="AlphaFoldDB" id="A0A9N9N4V1"/>
<sequence length="136" mass="15171">MLRVMAYALTHWYTVAASLHRATIGVFNGNTEMSTCTTRGGAGAASARACTEASRRYQRRDERSHGPAPTHDSLRRNDEAAGHARAPCDIYPPRHSPTPREITRRGGEQTHSTSPSNTVMRLRIQTFPWHFTVRSP</sequence>
<feature type="compositionally biased region" description="Basic and acidic residues" evidence="1">
    <location>
        <begin position="72"/>
        <end position="82"/>
    </location>
</feature>
<feature type="compositionally biased region" description="Basic and acidic residues" evidence="1">
    <location>
        <begin position="53"/>
        <end position="65"/>
    </location>
</feature>